<feature type="transmembrane region" description="Helical" evidence="1">
    <location>
        <begin position="182"/>
        <end position="199"/>
    </location>
</feature>
<feature type="transmembrane region" description="Helical" evidence="1">
    <location>
        <begin position="399"/>
        <end position="417"/>
    </location>
</feature>
<evidence type="ECO:0000256" key="1">
    <source>
        <dbReference type="SAM" id="Phobius"/>
    </source>
</evidence>
<sequence>MASLALASGVKSLRTPLPMPRAMVVTKSMVYSLVVATAGAFLKNHTPNYGWCRSIPDLRALLSKSHAELAFQTVTSVMRPSLHIEKELGHACGEACLNLYYDLAYFSALLFGVLLLSRTLFRILQSPTQLPHEQRWARWILFILPVYIILFSGGSFVDALYPASVIGLLALIHLGSGKRVTVPVGASICLLALFFAFSADMSRPYAPYILVFILLSSVLNRKLLVASGLLLGLLLASPYHINQHRLINTFMLTNYTGCNLAEVFINAPNIKGGIDMSVHSGIEVAEYCKENQQIIKNYILSDPLSAMKDVLEPQRLARIVFPAPFSPWKYVRLPSPAGLEEALQWLMWVALGIFLYYPLLRMILANLWQSVSKRALVFSAFACFAPLLFTIVGNGGQEAGRLSLAYILPMAFFYSWLQLKRL</sequence>
<evidence type="ECO:0000313" key="3">
    <source>
        <dbReference type="Proteomes" id="UP001302329"/>
    </source>
</evidence>
<dbReference type="EMBL" id="JAYGHY010000005">
    <property type="protein sequence ID" value="MEA5441469.1"/>
    <property type="molecule type" value="Genomic_DNA"/>
</dbReference>
<dbReference type="Proteomes" id="UP001302329">
    <property type="component" value="Unassembled WGS sequence"/>
</dbReference>
<feature type="transmembrane region" description="Helical" evidence="1">
    <location>
        <begin position="21"/>
        <end position="42"/>
    </location>
</feature>
<keyword evidence="3" id="KW-1185">Reference proteome</keyword>
<gene>
    <name evidence="2" type="ORF">VB739_02775</name>
</gene>
<keyword evidence="1" id="KW-0812">Transmembrane</keyword>
<protein>
    <recommendedName>
        <fullName evidence="4">Glycosyltransferase RgtA/B/C/D-like domain-containing protein</fullName>
    </recommendedName>
</protein>
<proteinExistence type="predicted"/>
<comment type="caution">
    <text evidence="2">The sequence shown here is derived from an EMBL/GenBank/DDBJ whole genome shotgun (WGS) entry which is preliminary data.</text>
</comment>
<evidence type="ECO:0008006" key="4">
    <source>
        <dbReference type="Google" id="ProtNLM"/>
    </source>
</evidence>
<reference evidence="2 3" key="1">
    <citation type="submission" date="2023-12" db="EMBL/GenBank/DDBJ databases">
        <title>Baltic Sea Cyanobacteria.</title>
        <authorList>
            <person name="Delbaje E."/>
            <person name="Fewer D.P."/>
            <person name="Shishido T.K."/>
        </authorList>
    </citation>
    <scope>NUCLEOTIDE SEQUENCE [LARGE SCALE GENOMIC DNA]</scope>
    <source>
        <strain evidence="2 3">UHCC 0281</strain>
    </source>
</reference>
<keyword evidence="1" id="KW-1133">Transmembrane helix</keyword>
<name>A0ABU5SSK9_9CYAN</name>
<accession>A0ABU5SSK9</accession>
<feature type="transmembrane region" description="Helical" evidence="1">
    <location>
        <begin position="376"/>
        <end position="393"/>
    </location>
</feature>
<keyword evidence="1" id="KW-0472">Membrane</keyword>
<evidence type="ECO:0000313" key="2">
    <source>
        <dbReference type="EMBL" id="MEA5441469.1"/>
    </source>
</evidence>
<organism evidence="2 3">
    <name type="scientific">Cyanobium gracile UHCC 0281</name>
    <dbReference type="NCBI Taxonomy" id="3110309"/>
    <lineage>
        <taxon>Bacteria</taxon>
        <taxon>Bacillati</taxon>
        <taxon>Cyanobacteriota</taxon>
        <taxon>Cyanophyceae</taxon>
        <taxon>Synechococcales</taxon>
        <taxon>Prochlorococcaceae</taxon>
        <taxon>Cyanobium</taxon>
    </lineage>
</organism>
<feature type="transmembrane region" description="Helical" evidence="1">
    <location>
        <begin position="205"/>
        <end position="236"/>
    </location>
</feature>
<dbReference type="RefSeq" id="WP_323355605.1">
    <property type="nucleotide sequence ID" value="NZ_JAYGHY010000005.1"/>
</dbReference>
<feature type="transmembrane region" description="Helical" evidence="1">
    <location>
        <begin position="345"/>
        <end position="364"/>
    </location>
</feature>
<feature type="transmembrane region" description="Helical" evidence="1">
    <location>
        <begin position="103"/>
        <end position="124"/>
    </location>
</feature>
<feature type="transmembrane region" description="Helical" evidence="1">
    <location>
        <begin position="136"/>
        <end position="153"/>
    </location>
</feature>